<comment type="caution">
    <text evidence="1">The sequence shown here is derived from an EMBL/GenBank/DDBJ whole genome shotgun (WGS) entry which is preliminary data.</text>
</comment>
<sequence length="78" mass="9247">MYMEFTSRLTSSVDIPKNPAMRWTEWPVVRRSSFLTHTLYIKSWPVLKSRTRALKVLFLTSGRKILPYFLISDIMSSY</sequence>
<accession>A0AAU9KQH0</accession>
<protein>
    <submittedName>
        <fullName evidence="1">Uncharacterized protein</fullName>
    </submittedName>
</protein>
<proteinExistence type="predicted"/>
<name>A0AAU9KQH0_9STRA</name>
<reference evidence="1" key="1">
    <citation type="submission" date="2021-11" db="EMBL/GenBank/DDBJ databases">
        <authorList>
            <person name="Islam A."/>
            <person name="Islam S."/>
            <person name="Flora M.S."/>
            <person name="Rahman M."/>
            <person name="Ziaur R.M."/>
            <person name="Epstein J.H."/>
            <person name="Hassan M."/>
            <person name="Klassen M."/>
            <person name="Woodard K."/>
            <person name="Webb A."/>
            <person name="Webby R.J."/>
            <person name="El Zowalaty M.E."/>
        </authorList>
    </citation>
    <scope>NUCLEOTIDE SEQUENCE</scope>
    <source>
        <strain evidence="1">Pbs3</strain>
    </source>
</reference>
<gene>
    <name evidence="1" type="ORF">PBS003_LOCUS1273</name>
</gene>
<organism evidence="1 2">
    <name type="scientific">Peronospora belbahrii</name>
    <dbReference type="NCBI Taxonomy" id="622444"/>
    <lineage>
        <taxon>Eukaryota</taxon>
        <taxon>Sar</taxon>
        <taxon>Stramenopiles</taxon>
        <taxon>Oomycota</taxon>
        <taxon>Peronosporomycetes</taxon>
        <taxon>Peronosporales</taxon>
        <taxon>Peronosporaceae</taxon>
        <taxon>Peronospora</taxon>
    </lineage>
</organism>
<dbReference type="Proteomes" id="UP001160483">
    <property type="component" value="Unassembled WGS sequence"/>
</dbReference>
<dbReference type="AlphaFoldDB" id="A0AAU9KQH0"/>
<evidence type="ECO:0000313" key="2">
    <source>
        <dbReference type="Proteomes" id="UP001160483"/>
    </source>
</evidence>
<dbReference type="EMBL" id="CAKKTJ010000107">
    <property type="protein sequence ID" value="CAH0474417.1"/>
    <property type="molecule type" value="Genomic_DNA"/>
</dbReference>
<evidence type="ECO:0000313" key="1">
    <source>
        <dbReference type="EMBL" id="CAH0474417.1"/>
    </source>
</evidence>